<reference evidence="1" key="1">
    <citation type="submission" date="2021-06" db="EMBL/GenBank/DDBJ databases">
        <authorList>
            <person name="Kallberg Y."/>
            <person name="Tangrot J."/>
            <person name="Rosling A."/>
        </authorList>
    </citation>
    <scope>NUCLEOTIDE SEQUENCE</scope>
    <source>
        <strain evidence="1">BR232B</strain>
    </source>
</reference>
<comment type="caution">
    <text evidence="1">The sequence shown here is derived from an EMBL/GenBank/DDBJ whole genome shotgun (WGS) entry which is preliminary data.</text>
</comment>
<dbReference type="AlphaFoldDB" id="A0A9N8ZZ34"/>
<gene>
    <name evidence="1" type="ORF">PBRASI_LOCUS3136</name>
</gene>
<evidence type="ECO:0000313" key="2">
    <source>
        <dbReference type="Proteomes" id="UP000789739"/>
    </source>
</evidence>
<proteinExistence type="predicted"/>
<sequence>MDTNKFDSYTTTATITKFLVDIQDYIGKDKLIIYSNPVGFKNKKNEQANTSQREACQRSQEKKGVRTRIYTAFQDLCSISRDPQGALTQWCGSVFMQAKGFTWFISNIGVNRQKYFHERGVSQVVTVTILPLPTHNSL</sequence>
<dbReference type="Proteomes" id="UP000789739">
    <property type="component" value="Unassembled WGS sequence"/>
</dbReference>
<name>A0A9N8ZZ34_9GLOM</name>
<organism evidence="1 2">
    <name type="scientific">Paraglomus brasilianum</name>
    <dbReference type="NCBI Taxonomy" id="144538"/>
    <lineage>
        <taxon>Eukaryota</taxon>
        <taxon>Fungi</taxon>
        <taxon>Fungi incertae sedis</taxon>
        <taxon>Mucoromycota</taxon>
        <taxon>Glomeromycotina</taxon>
        <taxon>Glomeromycetes</taxon>
        <taxon>Paraglomerales</taxon>
        <taxon>Paraglomeraceae</taxon>
        <taxon>Paraglomus</taxon>
    </lineage>
</organism>
<protein>
    <submittedName>
        <fullName evidence="1">5807_t:CDS:1</fullName>
    </submittedName>
</protein>
<keyword evidence="2" id="KW-1185">Reference proteome</keyword>
<accession>A0A9N8ZZ34</accession>
<evidence type="ECO:0000313" key="1">
    <source>
        <dbReference type="EMBL" id="CAG8511494.1"/>
    </source>
</evidence>
<dbReference type="EMBL" id="CAJVPI010000272">
    <property type="protein sequence ID" value="CAG8511494.1"/>
    <property type="molecule type" value="Genomic_DNA"/>
</dbReference>